<dbReference type="GO" id="GO:0005829">
    <property type="term" value="C:cytosol"/>
    <property type="evidence" value="ECO:0007669"/>
    <property type="project" value="TreeGrafter"/>
</dbReference>
<feature type="domain" description="Acetophenone carboxylase-like C-terminal" evidence="3">
    <location>
        <begin position="567"/>
        <end position="646"/>
    </location>
</feature>
<dbReference type="InterPro" id="IPR008040">
    <property type="entry name" value="Hydant_A_N"/>
</dbReference>
<gene>
    <name evidence="4" type="ORF">A4R35_00730</name>
</gene>
<reference evidence="4 5" key="1">
    <citation type="submission" date="2016-08" db="EMBL/GenBank/DDBJ databases">
        <title>Analysis of Carbohydrate Active Enzymes in Thermogemmatispora T81 Reveals Carbohydrate Degradation Ability.</title>
        <authorList>
            <person name="Tomazini A."/>
            <person name="Lal S."/>
            <person name="Stott M."/>
            <person name="Henrissat B."/>
            <person name="Polikarpov I."/>
            <person name="Sparling R."/>
            <person name="Levin D.B."/>
        </authorList>
    </citation>
    <scope>NUCLEOTIDE SEQUENCE [LARGE SCALE GENOMIC DNA]</scope>
    <source>
        <strain evidence="4 5">T81</strain>
    </source>
</reference>
<dbReference type="GO" id="GO:0017168">
    <property type="term" value="F:5-oxoprolinase (ATP-hydrolyzing) activity"/>
    <property type="evidence" value="ECO:0007669"/>
    <property type="project" value="TreeGrafter"/>
</dbReference>
<dbReference type="Pfam" id="PF05378">
    <property type="entry name" value="Hydant_A_N"/>
    <property type="match status" value="1"/>
</dbReference>
<dbReference type="Pfam" id="PF01968">
    <property type="entry name" value="Hydantoinase_A"/>
    <property type="match status" value="1"/>
</dbReference>
<dbReference type="OrthoDB" id="9768323at2"/>
<evidence type="ECO:0000259" key="3">
    <source>
        <dbReference type="Pfam" id="PF19278"/>
    </source>
</evidence>
<accession>A0A328V8U0</accession>
<protein>
    <recommendedName>
        <fullName evidence="6">Hydantoinase</fullName>
    </recommendedName>
</protein>
<dbReference type="Pfam" id="PF19278">
    <property type="entry name" value="Hydant_A_C"/>
    <property type="match status" value="1"/>
</dbReference>
<dbReference type="PANTHER" id="PTHR11365">
    <property type="entry name" value="5-OXOPROLINASE RELATED"/>
    <property type="match status" value="1"/>
</dbReference>
<comment type="caution">
    <text evidence="4">The sequence shown here is derived from an EMBL/GenBank/DDBJ whole genome shotgun (WGS) entry which is preliminary data.</text>
</comment>
<keyword evidence="5" id="KW-1185">Reference proteome</keyword>
<proteinExistence type="predicted"/>
<organism evidence="4 5">
    <name type="scientific">Thermogemmatispora tikiterensis</name>
    <dbReference type="NCBI Taxonomy" id="1825093"/>
    <lineage>
        <taxon>Bacteria</taxon>
        <taxon>Bacillati</taxon>
        <taxon>Chloroflexota</taxon>
        <taxon>Ktedonobacteria</taxon>
        <taxon>Thermogemmatisporales</taxon>
        <taxon>Thermogemmatisporaceae</taxon>
        <taxon>Thermogemmatispora</taxon>
    </lineage>
</organism>
<dbReference type="GO" id="GO:0006749">
    <property type="term" value="P:glutathione metabolic process"/>
    <property type="evidence" value="ECO:0007669"/>
    <property type="project" value="TreeGrafter"/>
</dbReference>
<dbReference type="RefSeq" id="WP_112425607.1">
    <property type="nucleotide sequence ID" value="NZ_MCIF01000002.1"/>
</dbReference>
<dbReference type="InterPro" id="IPR045079">
    <property type="entry name" value="Oxoprolinase-like"/>
</dbReference>
<feature type="domain" description="Hydantoinase A/oxoprolinase" evidence="1">
    <location>
        <begin position="192"/>
        <end position="477"/>
    </location>
</feature>
<feature type="domain" description="Hydantoinase/oxoprolinase N-terminal" evidence="2">
    <location>
        <begin position="4"/>
        <end position="165"/>
    </location>
</feature>
<dbReference type="EMBL" id="MCIF01000002">
    <property type="protein sequence ID" value="RAQ94036.1"/>
    <property type="molecule type" value="Genomic_DNA"/>
</dbReference>
<evidence type="ECO:0000259" key="1">
    <source>
        <dbReference type="Pfam" id="PF01968"/>
    </source>
</evidence>
<dbReference type="Proteomes" id="UP000248706">
    <property type="component" value="Unassembled WGS sequence"/>
</dbReference>
<dbReference type="PANTHER" id="PTHR11365:SF23">
    <property type="entry name" value="HYPOTHETICAL 5-OXOPROLINASE (EUROFUNG)-RELATED"/>
    <property type="match status" value="1"/>
</dbReference>
<dbReference type="AlphaFoldDB" id="A0A328V8U0"/>
<dbReference type="InterPro" id="IPR002821">
    <property type="entry name" value="Hydantoinase_A"/>
</dbReference>
<evidence type="ECO:0000313" key="5">
    <source>
        <dbReference type="Proteomes" id="UP000248706"/>
    </source>
</evidence>
<sequence>MYTVDIDVGGTLTDGLFSDGRKAIPVKVDTTPHDLTVCFQDCLTAGAHELGFSDLREFLQQVHLIRWSTTITSNVLAQRSGPRLGLLVSQGHERDLYAPQGSNPALGSLVAPENVIGLTCPIDPQEVLLAVKTLLTNGVRRICISLEGAYLDPSHELAAKRAIEAQYPDHFLGTVPVLLGSELSHYPDAETRTTQSLLNAYLHGPLASALYKAEDDLREAGYERPLLIGHANGGVARVSKTKAIDTLEAGPTMGLFAAAHFARTYGLAHVITLDVGGTTAKVGVIQEGRLVMTSEADLFGVPVKAPTVLLQSIALGGGSVASVEAASGQLRLGPESMGAYPGPACYDLGGTEATLTDSLLTLGWLPADYFLGGKRKLNPQRAHEAITARIAEPLGKSIEQAALEIANRAFQLVATTIREVLARMGWWPEDSTLFAFGGNGPIFACSVAERAGIARALVFDLSAVFSAFGSAIADVVHVYEHGLNLSLAADEDRHLVCEVIERMRREALHDMRGEGFAPERVRLQLEAEISDPQGKLSTAVLELAPTTSVEPAALQAWQGKVVLLRLRATVAMPHYEAIRRSGKAASGEGALRGQRPVSWGSVSAITPVYSWEALQPGEEIAGGAILESAWTTYPVLPGWSLRMDEYGNGQLQRKGG</sequence>
<name>A0A328V8U0_9CHLR</name>
<evidence type="ECO:0000259" key="2">
    <source>
        <dbReference type="Pfam" id="PF05378"/>
    </source>
</evidence>
<evidence type="ECO:0000313" key="4">
    <source>
        <dbReference type="EMBL" id="RAQ94036.1"/>
    </source>
</evidence>
<evidence type="ECO:0008006" key="6">
    <source>
        <dbReference type="Google" id="ProtNLM"/>
    </source>
</evidence>
<dbReference type="InterPro" id="IPR049517">
    <property type="entry name" value="ACX-like_C"/>
</dbReference>